<dbReference type="Proteomes" id="UP000324897">
    <property type="component" value="Chromosome 1"/>
</dbReference>
<dbReference type="SUPFAM" id="SSF81383">
    <property type="entry name" value="F-box domain"/>
    <property type="match status" value="1"/>
</dbReference>
<reference evidence="3 4" key="1">
    <citation type="journal article" date="2019" name="Sci. Rep.">
        <title>A high-quality genome of Eragrostis curvula grass provides insights into Poaceae evolution and supports new strategies to enhance forage quality.</title>
        <authorList>
            <person name="Carballo J."/>
            <person name="Santos B.A.C.M."/>
            <person name="Zappacosta D."/>
            <person name="Garbus I."/>
            <person name="Selva J.P."/>
            <person name="Gallo C.A."/>
            <person name="Diaz A."/>
            <person name="Albertini E."/>
            <person name="Caccamo M."/>
            <person name="Echenique V."/>
        </authorList>
    </citation>
    <scope>NUCLEOTIDE SEQUENCE [LARGE SCALE GENOMIC DNA]</scope>
    <source>
        <strain evidence="4">cv. Victoria</strain>
        <tissue evidence="3">Leaf</tissue>
    </source>
</reference>
<dbReference type="InterPro" id="IPR001810">
    <property type="entry name" value="F-box_dom"/>
</dbReference>
<feature type="non-terminal residue" evidence="3">
    <location>
        <position position="1"/>
    </location>
</feature>
<sequence>MQRPRRSRRSTRPYSSVSAEEPCSSRGWLSARRKPSKRARPIADGTPLTDEILVGIFAGLPDLADLVRCAGTCRRWRRLVSSEAAFICRGASLRRTRGFFLRGLALGFFHTHRRGAAPRFAPTASASRRLGLRQPSSLNALVDGLDDGLFDSSRLVASRNGLLVVELRHKKHVLKLCVCNPMTGEVTVLPPLSGKDSLGDYACTVLTADDSDTTDQSCSISSWYRLLIVYRRQSFAACRTYSSDDSAWGPEAEVNVPSVITANQMTAMTSTGVVVGNTVYWHTKNQVFVLCLITLKAHFMNMPQTGHDPIGNAMLGVSPDGRLRALQVMVHVTFPSITVTERGAAISVSTMAATDRKWEPDQEVIPVAQWLSAEATHVRLRWVCEKSGVVFFSAGCDDRTSDMYALNLDKKEVEMVARHQHGGRDPLWCNLHGYEMDLMLYLSSLGMDEDYS</sequence>
<dbReference type="EMBL" id="RWGY01000011">
    <property type="protein sequence ID" value="TVU31469.1"/>
    <property type="molecule type" value="Genomic_DNA"/>
</dbReference>
<dbReference type="PANTHER" id="PTHR36140">
    <property type="entry name" value="F-BOX DOMAIN-CONTAINING PROTEIN-RELATED"/>
    <property type="match status" value="1"/>
</dbReference>
<evidence type="ECO:0000259" key="2">
    <source>
        <dbReference type="SMART" id="SM00256"/>
    </source>
</evidence>
<dbReference type="PANTHER" id="PTHR36140:SF10">
    <property type="entry name" value="F-BOX DOMAIN-CONTAINING PROTEIN"/>
    <property type="match status" value="1"/>
</dbReference>
<comment type="caution">
    <text evidence="3">The sequence shown here is derived from an EMBL/GenBank/DDBJ whole genome shotgun (WGS) entry which is preliminary data.</text>
</comment>
<feature type="compositionally biased region" description="Basic residues" evidence="1">
    <location>
        <begin position="31"/>
        <end position="40"/>
    </location>
</feature>
<accession>A0A5J9V5Q8</accession>
<dbReference type="SMART" id="SM00256">
    <property type="entry name" value="FBOX"/>
    <property type="match status" value="1"/>
</dbReference>
<gene>
    <name evidence="3" type="ORF">EJB05_23154</name>
</gene>
<proteinExistence type="predicted"/>
<organism evidence="3 4">
    <name type="scientific">Eragrostis curvula</name>
    <name type="common">weeping love grass</name>
    <dbReference type="NCBI Taxonomy" id="38414"/>
    <lineage>
        <taxon>Eukaryota</taxon>
        <taxon>Viridiplantae</taxon>
        <taxon>Streptophyta</taxon>
        <taxon>Embryophyta</taxon>
        <taxon>Tracheophyta</taxon>
        <taxon>Spermatophyta</taxon>
        <taxon>Magnoliopsida</taxon>
        <taxon>Liliopsida</taxon>
        <taxon>Poales</taxon>
        <taxon>Poaceae</taxon>
        <taxon>PACMAD clade</taxon>
        <taxon>Chloridoideae</taxon>
        <taxon>Eragrostideae</taxon>
        <taxon>Eragrostidinae</taxon>
        <taxon>Eragrostis</taxon>
    </lineage>
</organism>
<dbReference type="Pfam" id="PF24523">
    <property type="entry name" value="DUF7595"/>
    <property type="match status" value="1"/>
</dbReference>
<feature type="region of interest" description="Disordered" evidence="1">
    <location>
        <begin position="1"/>
        <end position="44"/>
    </location>
</feature>
<dbReference type="Gramene" id="TVU31469">
    <property type="protein sequence ID" value="TVU31469"/>
    <property type="gene ID" value="EJB05_23154"/>
</dbReference>
<dbReference type="Pfam" id="PF12937">
    <property type="entry name" value="F-box-like"/>
    <property type="match status" value="1"/>
</dbReference>
<dbReference type="AlphaFoldDB" id="A0A5J9V5Q8"/>
<dbReference type="InterPro" id="IPR036047">
    <property type="entry name" value="F-box-like_dom_sf"/>
</dbReference>
<feature type="domain" description="F-box" evidence="2">
    <location>
        <begin position="48"/>
        <end position="89"/>
    </location>
</feature>
<evidence type="ECO:0000313" key="4">
    <source>
        <dbReference type="Proteomes" id="UP000324897"/>
    </source>
</evidence>
<dbReference type="OrthoDB" id="673847at2759"/>
<keyword evidence="4" id="KW-1185">Reference proteome</keyword>
<evidence type="ECO:0000313" key="3">
    <source>
        <dbReference type="EMBL" id="TVU31469.1"/>
    </source>
</evidence>
<protein>
    <recommendedName>
        <fullName evidence="2">F-box domain-containing protein</fullName>
    </recommendedName>
</protein>
<feature type="compositionally biased region" description="Basic residues" evidence="1">
    <location>
        <begin position="1"/>
        <end position="11"/>
    </location>
</feature>
<name>A0A5J9V5Q8_9POAL</name>
<evidence type="ECO:0000256" key="1">
    <source>
        <dbReference type="SAM" id="MobiDB-lite"/>
    </source>
</evidence>
<dbReference type="InterPro" id="IPR056016">
    <property type="entry name" value="DUF7595"/>
</dbReference>
<dbReference type="Gene3D" id="1.20.1280.50">
    <property type="match status" value="1"/>
</dbReference>